<protein>
    <recommendedName>
        <fullName evidence="2">tRNA (cytosine(34)-C(5))-methyltransferase</fullName>
        <ecNumber evidence="2">2.1.1.203</ecNumber>
    </recommendedName>
</protein>
<dbReference type="PRINTS" id="PR02008">
    <property type="entry name" value="RCMTFAMILY"/>
</dbReference>
<feature type="active site" description="Nucleophile" evidence="10">
    <location>
        <position position="327"/>
    </location>
</feature>
<feature type="compositionally biased region" description="Acidic residues" evidence="11">
    <location>
        <begin position="507"/>
        <end position="516"/>
    </location>
</feature>
<dbReference type="GO" id="GO:0030488">
    <property type="term" value="P:tRNA methylation"/>
    <property type="evidence" value="ECO:0007669"/>
    <property type="project" value="TreeGrafter"/>
</dbReference>
<evidence type="ECO:0000256" key="3">
    <source>
        <dbReference type="ARBA" id="ARBA00022555"/>
    </source>
</evidence>
<feature type="binding site" evidence="10">
    <location>
        <begin position="186"/>
        <end position="192"/>
    </location>
    <ligand>
        <name>S-adenosyl-L-methionine</name>
        <dbReference type="ChEBI" id="CHEBI:59789"/>
    </ligand>
</feature>
<dbReference type="InterPro" id="IPR049560">
    <property type="entry name" value="MeTrfase_RsmB-F_NOP2_cat"/>
</dbReference>
<dbReference type="PANTHER" id="PTHR22808">
    <property type="entry name" value="NCL1 YEAST -RELATED NOL1/NOP2/FMU SUN DOMAIN-CONTAINING"/>
    <property type="match status" value="1"/>
</dbReference>
<evidence type="ECO:0000256" key="1">
    <source>
        <dbReference type="ARBA" id="ARBA00004123"/>
    </source>
</evidence>
<dbReference type="InterPro" id="IPR029063">
    <property type="entry name" value="SAM-dependent_MTases_sf"/>
</dbReference>
<feature type="region of interest" description="Disordered" evidence="11">
    <location>
        <begin position="800"/>
        <end position="853"/>
    </location>
</feature>
<evidence type="ECO:0000256" key="11">
    <source>
        <dbReference type="SAM" id="MobiDB-lite"/>
    </source>
</evidence>
<evidence type="ECO:0000256" key="10">
    <source>
        <dbReference type="PROSITE-ProRule" id="PRU01023"/>
    </source>
</evidence>
<dbReference type="InterPro" id="IPR001678">
    <property type="entry name" value="MeTrfase_RsmB-F_NOP2_dom"/>
</dbReference>
<dbReference type="EC" id="2.1.1.203" evidence="2"/>
<dbReference type="FunFam" id="3.40.50.150:FF:000112">
    <property type="entry name" value="tRNA (Cytosine-5-)-methyltransferase NCL1"/>
    <property type="match status" value="1"/>
</dbReference>
<dbReference type="EMBL" id="CASHTH010000042">
    <property type="protein sequence ID" value="CAI7989853.1"/>
    <property type="molecule type" value="Genomic_DNA"/>
</dbReference>
<feature type="region of interest" description="Disordered" evidence="11">
    <location>
        <begin position="1"/>
        <end position="36"/>
    </location>
</feature>
<feature type="binding site" evidence="10">
    <location>
        <position position="247"/>
    </location>
    <ligand>
        <name>S-adenosyl-L-methionine</name>
        <dbReference type="ChEBI" id="CHEBI:59789"/>
    </ligand>
</feature>
<evidence type="ECO:0000256" key="8">
    <source>
        <dbReference type="ARBA" id="ARBA00022884"/>
    </source>
</evidence>
<feature type="binding site" evidence="10">
    <location>
        <position position="220"/>
    </location>
    <ligand>
        <name>S-adenosyl-L-methionine</name>
        <dbReference type="ChEBI" id="CHEBI:59789"/>
    </ligand>
</feature>
<feature type="compositionally biased region" description="Basic and acidic residues" evidence="11">
    <location>
        <begin position="548"/>
        <end position="563"/>
    </location>
</feature>
<evidence type="ECO:0000256" key="7">
    <source>
        <dbReference type="ARBA" id="ARBA00022694"/>
    </source>
</evidence>
<dbReference type="Gene3D" id="3.40.50.150">
    <property type="entry name" value="Vaccinia Virus protein VP39"/>
    <property type="match status" value="1"/>
</dbReference>
<dbReference type="Proteomes" id="UP001174909">
    <property type="component" value="Unassembled WGS sequence"/>
</dbReference>
<evidence type="ECO:0000256" key="2">
    <source>
        <dbReference type="ARBA" id="ARBA00012629"/>
    </source>
</evidence>
<dbReference type="InterPro" id="IPR057286">
    <property type="entry name" value="PUA_NSUN2"/>
</dbReference>
<evidence type="ECO:0000256" key="6">
    <source>
        <dbReference type="ARBA" id="ARBA00022691"/>
    </source>
</evidence>
<keyword evidence="6 10" id="KW-0949">S-adenosyl-L-methionine</keyword>
<evidence type="ECO:0000256" key="5">
    <source>
        <dbReference type="ARBA" id="ARBA00022679"/>
    </source>
</evidence>
<keyword evidence="4 10" id="KW-0489">Methyltransferase</keyword>
<feature type="compositionally biased region" description="Basic and acidic residues" evidence="11">
    <location>
        <begin position="800"/>
        <end position="818"/>
    </location>
</feature>
<evidence type="ECO:0000313" key="13">
    <source>
        <dbReference type="EMBL" id="CAI7989853.1"/>
    </source>
</evidence>
<dbReference type="AlphaFoldDB" id="A0AA35QS49"/>
<gene>
    <name evidence="13" type="ORF">GBAR_LOCUS353</name>
</gene>
<dbReference type="GO" id="GO:0005634">
    <property type="term" value="C:nucleus"/>
    <property type="evidence" value="ECO:0007669"/>
    <property type="project" value="UniProtKB-SubCell"/>
</dbReference>
<keyword evidence="7" id="KW-0819">tRNA processing</keyword>
<proteinExistence type="inferred from homology"/>
<dbReference type="PANTHER" id="PTHR22808:SF1">
    <property type="entry name" value="RNA CYTOSINE-C(5)-METHYLTRANSFERASE NSUN2-RELATED"/>
    <property type="match status" value="1"/>
</dbReference>
<reference evidence="13" key="1">
    <citation type="submission" date="2023-03" db="EMBL/GenBank/DDBJ databases">
        <authorList>
            <person name="Steffen K."/>
            <person name="Cardenas P."/>
        </authorList>
    </citation>
    <scope>NUCLEOTIDE SEQUENCE</scope>
</reference>
<keyword evidence="8 10" id="KW-0694">RNA-binding</keyword>
<comment type="similarity">
    <text evidence="10">Belongs to the class I-like SAM-binding methyltransferase superfamily. RsmB/NOP family.</text>
</comment>
<dbReference type="InterPro" id="IPR023270">
    <property type="entry name" value="RCMT_NCL1"/>
</dbReference>
<evidence type="ECO:0000313" key="14">
    <source>
        <dbReference type="Proteomes" id="UP001174909"/>
    </source>
</evidence>
<feature type="compositionally biased region" description="Gly residues" evidence="11">
    <location>
        <begin position="24"/>
        <end position="33"/>
    </location>
</feature>
<feature type="compositionally biased region" description="Basic and acidic residues" evidence="11">
    <location>
        <begin position="517"/>
        <end position="539"/>
    </location>
</feature>
<dbReference type="Pfam" id="PF25376">
    <property type="entry name" value="Pre-PUA_NSUN2"/>
    <property type="match status" value="1"/>
</dbReference>
<feature type="region of interest" description="Disordered" evidence="11">
    <location>
        <begin position="436"/>
        <end position="591"/>
    </location>
</feature>
<keyword evidence="5 10" id="KW-0808">Transferase</keyword>
<feature type="compositionally biased region" description="Low complexity" evidence="11">
    <location>
        <begin position="844"/>
        <end position="853"/>
    </location>
</feature>
<evidence type="ECO:0000256" key="9">
    <source>
        <dbReference type="ARBA" id="ARBA00023242"/>
    </source>
</evidence>
<organism evidence="13 14">
    <name type="scientific">Geodia barretti</name>
    <name type="common">Barrett's horny sponge</name>
    <dbReference type="NCBI Taxonomy" id="519541"/>
    <lineage>
        <taxon>Eukaryota</taxon>
        <taxon>Metazoa</taxon>
        <taxon>Porifera</taxon>
        <taxon>Demospongiae</taxon>
        <taxon>Heteroscleromorpha</taxon>
        <taxon>Tetractinellida</taxon>
        <taxon>Astrophorina</taxon>
        <taxon>Geodiidae</taxon>
        <taxon>Geodia</taxon>
    </lineage>
</organism>
<keyword evidence="14" id="KW-1185">Reference proteome</keyword>
<dbReference type="GO" id="GO:0005737">
    <property type="term" value="C:cytoplasm"/>
    <property type="evidence" value="ECO:0007669"/>
    <property type="project" value="TreeGrafter"/>
</dbReference>
<dbReference type="Pfam" id="PF25378">
    <property type="entry name" value="PUA_NSUN2"/>
    <property type="match status" value="1"/>
</dbReference>
<dbReference type="InterPro" id="IPR023267">
    <property type="entry name" value="RCMT"/>
</dbReference>
<evidence type="ECO:0000256" key="4">
    <source>
        <dbReference type="ARBA" id="ARBA00022603"/>
    </source>
</evidence>
<feature type="compositionally biased region" description="Basic and acidic residues" evidence="11">
    <location>
        <begin position="464"/>
        <end position="475"/>
    </location>
</feature>
<dbReference type="GO" id="GO:0000049">
    <property type="term" value="F:tRNA binding"/>
    <property type="evidence" value="ECO:0007669"/>
    <property type="project" value="UniProtKB-KW"/>
</dbReference>
<feature type="domain" description="SAM-dependent MTase RsmB/NOP-type" evidence="12">
    <location>
        <begin position="64"/>
        <end position="427"/>
    </location>
</feature>
<feature type="binding site" evidence="10">
    <location>
        <position position="274"/>
    </location>
    <ligand>
        <name>S-adenosyl-L-methionine</name>
        <dbReference type="ChEBI" id="CHEBI:59789"/>
    </ligand>
</feature>
<comment type="subcellular location">
    <subcellularLocation>
        <location evidence="1">Nucleus</location>
    </subcellularLocation>
</comment>
<dbReference type="Pfam" id="PF01189">
    <property type="entry name" value="Methyltr_RsmB-F"/>
    <property type="match status" value="1"/>
</dbReference>
<sequence length="853" mass="93974">MPKRRRREGAWQRRNKKTNDHSEGSGGEPGVRGAGYTPIVKENDRFVKYYQGQELIPEQEWDQFMSILRQPLPSTFRITGTRHVATAVRECLQQTFFLELSKALQGAGGQGEELAPPTPLPWYPDQLAWYVPLSKAFIRKSPDVSKFHRFLVDESDQGNISRQEAVSMIPPLVLDVLPHHKVLDMCAAPGSKTAQLIEMIHANDERTPSPLPSGVVVANDADNKRCYMLVHQAKRLKSPCFMVTNHDASVFPVLYHHDEHDVRCPLYYDRVLCDVPCSGDGTLRKNPTIWRSWNPALGAGLHRLQLRILNRGLELLQPGGRLVYSTCSLNPVENEAVLATILQLCRGAVELVDVSDQLPGLRTIPGMTSWKVMKKKMEWVSDTKPSSSTLFPPDPSLLPQLNLHRCVRVLPHHQDTGGFFIAVLCKSDWLPWQRRPRDSEGATATSSSCEETAPRPSVLEGEEGGGRGGEEREKPSVLMDETGGKEGEGCGEENGEPSVLVGNEEEKGGEEEGGEEGGERRRVLTGEKGGDGEKERGEGRPSGLTASEDEKERGEGAGEKAADNDGEGGGTTSRPGTAILGRPGHRHGKKGRVYREDPYVFLTDDSPVLQLIQSYYGLGDAFPSSQLLTRSVAGKKRNVYLTSRLVKELLQRNELHVKFINVGVKVLARCDNRTASCPFRICQEGIESLVPFISANRLSLTLDDLLLVLREPNPLSTGLAPPTQETLSHMGVGPALFEYTPDRSKEDTRTLYDHPIYLSGWVARKSVRLYVDKKYRCHYLAMLGHEPPQTMCLASVSGRRDCDSEEGRGGEGGGGKEEGDVESGVEEKKGEVELEEGGNGGTGEAVAGEELRT</sequence>
<comment type="caution">
    <text evidence="13">The sequence shown here is derived from an EMBL/GenBank/DDBJ whole genome shotgun (WGS) entry which is preliminary data.</text>
</comment>
<dbReference type="SUPFAM" id="SSF53335">
    <property type="entry name" value="S-adenosyl-L-methionine-dependent methyltransferases"/>
    <property type="match status" value="1"/>
</dbReference>
<accession>A0AA35QS49</accession>
<dbReference type="InterPro" id="IPR057285">
    <property type="entry name" value="Pre-PUA_NSUN2"/>
</dbReference>
<dbReference type="PRINTS" id="PR02011">
    <property type="entry name" value="RCMTNCL1"/>
</dbReference>
<keyword evidence="9" id="KW-0539">Nucleus</keyword>
<name>A0AA35QS49_GEOBA</name>
<evidence type="ECO:0000259" key="12">
    <source>
        <dbReference type="PROSITE" id="PS51686"/>
    </source>
</evidence>
<dbReference type="PROSITE" id="PS51686">
    <property type="entry name" value="SAM_MT_RSMB_NOP"/>
    <property type="match status" value="1"/>
</dbReference>
<dbReference type="GO" id="GO:0016428">
    <property type="term" value="F:tRNA (cytidine-5-)-methyltransferase activity"/>
    <property type="evidence" value="ECO:0007669"/>
    <property type="project" value="InterPro"/>
</dbReference>
<keyword evidence="3" id="KW-0820">tRNA-binding</keyword>